<evidence type="ECO:0000256" key="2">
    <source>
        <dbReference type="ARBA" id="ARBA00022670"/>
    </source>
</evidence>
<dbReference type="SUPFAM" id="SSF54897">
    <property type="entry name" value="Protease propeptides/inhibitors"/>
    <property type="match status" value="1"/>
</dbReference>
<comment type="caution">
    <text evidence="9">The sequence shown here is derived from an EMBL/GenBank/DDBJ whole genome shotgun (WGS) entry which is preliminary data.</text>
</comment>
<evidence type="ECO:0000256" key="6">
    <source>
        <dbReference type="SAM" id="SignalP"/>
    </source>
</evidence>
<dbReference type="Pfam" id="PF00082">
    <property type="entry name" value="Peptidase_S8"/>
    <property type="match status" value="1"/>
</dbReference>
<dbReference type="Pfam" id="PF05922">
    <property type="entry name" value="Inhibitor_I9"/>
    <property type="match status" value="1"/>
</dbReference>
<dbReference type="PANTHER" id="PTHR43806:SF11">
    <property type="entry name" value="CEREVISIN-RELATED"/>
    <property type="match status" value="1"/>
</dbReference>
<sequence>MAAGKRAHRRTLTTAVVTALGALSLGFTTAPAQEAPQPASSGYIVVLHDGELSTATDSARTVRGHGARIETTYRTALNGYAVRATSAQAAKLAADPAVRTVVPDTEVEAHAVQDDAPWHLDRLDDGNGPSDGAYEYPDSAGEGVTAYVLDTGVRITHQEFGGRASYGYDAVGDGDQAPDDNGHGTHVAGIIAGEKYGVAKKAEVKAVRVLDGNGAGTVSDVIEGIDWVSANAQKPAVAVMSLGGSANQALDEAVRNSIASGVTYSVAAGGSAADAGNFSPARVEEALTVSSTGADDNRAGFANYGSVVDLFAPGVDITAAWNTSDTALNTLSGTSSSAAIVAGLVAVELGETGDNAPAAVAEALKSYAAEDAVGSPGTGTPNLLAQVRPVG</sequence>
<dbReference type="GO" id="GO:0005615">
    <property type="term" value="C:extracellular space"/>
    <property type="evidence" value="ECO:0007669"/>
    <property type="project" value="TreeGrafter"/>
</dbReference>
<dbReference type="InterPro" id="IPR050131">
    <property type="entry name" value="Peptidase_S8_subtilisin-like"/>
</dbReference>
<evidence type="ECO:0000259" key="8">
    <source>
        <dbReference type="Pfam" id="PF05922"/>
    </source>
</evidence>
<dbReference type="InterPro" id="IPR010259">
    <property type="entry name" value="S8pro/Inhibitor_I9"/>
</dbReference>
<dbReference type="RefSeq" id="WP_211041926.1">
    <property type="nucleotide sequence ID" value="NZ_JAELVF020000001.1"/>
</dbReference>
<dbReference type="PRINTS" id="PR00723">
    <property type="entry name" value="SUBTILISIN"/>
</dbReference>
<organism evidence="9 10">
    <name type="scientific">Streptomyces tardus</name>
    <dbReference type="NCBI Taxonomy" id="2780544"/>
    <lineage>
        <taxon>Bacteria</taxon>
        <taxon>Bacillati</taxon>
        <taxon>Actinomycetota</taxon>
        <taxon>Actinomycetes</taxon>
        <taxon>Kitasatosporales</taxon>
        <taxon>Streptomycetaceae</taxon>
        <taxon>Streptomyces</taxon>
    </lineage>
</organism>
<dbReference type="GO" id="GO:0006508">
    <property type="term" value="P:proteolysis"/>
    <property type="evidence" value="ECO:0007669"/>
    <property type="project" value="UniProtKB-KW"/>
</dbReference>
<dbReference type="Proteomes" id="UP000694501">
    <property type="component" value="Unassembled WGS sequence"/>
</dbReference>
<evidence type="ECO:0000256" key="5">
    <source>
        <dbReference type="PROSITE-ProRule" id="PRU01240"/>
    </source>
</evidence>
<keyword evidence="6" id="KW-0732">Signal</keyword>
<keyword evidence="2 5" id="KW-0645">Protease</keyword>
<proteinExistence type="inferred from homology"/>
<evidence type="ECO:0000313" key="10">
    <source>
        <dbReference type="Proteomes" id="UP000694501"/>
    </source>
</evidence>
<dbReference type="InterPro" id="IPR034193">
    <property type="entry name" value="PCSK9_ProteinaseK-like"/>
</dbReference>
<dbReference type="Gene3D" id="3.40.50.200">
    <property type="entry name" value="Peptidase S8/S53 domain"/>
    <property type="match status" value="1"/>
</dbReference>
<evidence type="ECO:0000259" key="7">
    <source>
        <dbReference type="Pfam" id="PF00082"/>
    </source>
</evidence>
<dbReference type="InterPro" id="IPR000209">
    <property type="entry name" value="Peptidase_S8/S53_dom"/>
</dbReference>
<dbReference type="GO" id="GO:0004252">
    <property type="term" value="F:serine-type endopeptidase activity"/>
    <property type="evidence" value="ECO:0007669"/>
    <property type="project" value="UniProtKB-UniRule"/>
</dbReference>
<dbReference type="EMBL" id="JAELVF020000001">
    <property type="protein sequence ID" value="MBU7599088.1"/>
    <property type="molecule type" value="Genomic_DNA"/>
</dbReference>
<name>A0A949N9P0_9ACTN</name>
<accession>A0A949N9P0</accession>
<dbReference type="FunFam" id="3.40.50.200:FF:000014">
    <property type="entry name" value="Proteinase K"/>
    <property type="match status" value="1"/>
</dbReference>
<dbReference type="InterPro" id="IPR022398">
    <property type="entry name" value="Peptidase_S8_His-AS"/>
</dbReference>
<comment type="similarity">
    <text evidence="1 5">Belongs to the peptidase S8 family.</text>
</comment>
<dbReference type="InterPro" id="IPR015500">
    <property type="entry name" value="Peptidase_S8_subtilisin-rel"/>
</dbReference>
<dbReference type="Gene3D" id="3.30.70.80">
    <property type="entry name" value="Peptidase S8 propeptide/proteinase inhibitor I9"/>
    <property type="match status" value="1"/>
</dbReference>
<dbReference type="InterPro" id="IPR023827">
    <property type="entry name" value="Peptidase_S8_Asp-AS"/>
</dbReference>
<feature type="chain" id="PRO_5037254832" evidence="6">
    <location>
        <begin position="33"/>
        <end position="391"/>
    </location>
</feature>
<feature type="signal peptide" evidence="6">
    <location>
        <begin position="1"/>
        <end position="32"/>
    </location>
</feature>
<gene>
    <name evidence="9" type="ORF">JGS22_016100</name>
</gene>
<dbReference type="AlphaFoldDB" id="A0A949N9P0"/>
<protein>
    <submittedName>
        <fullName evidence="9">S8 family peptidase</fullName>
    </submittedName>
</protein>
<keyword evidence="10" id="KW-1185">Reference proteome</keyword>
<feature type="active site" description="Charge relay system" evidence="5">
    <location>
        <position position="335"/>
    </location>
</feature>
<evidence type="ECO:0000313" key="9">
    <source>
        <dbReference type="EMBL" id="MBU7599088.1"/>
    </source>
</evidence>
<evidence type="ECO:0000256" key="1">
    <source>
        <dbReference type="ARBA" id="ARBA00011073"/>
    </source>
</evidence>
<feature type="active site" description="Charge relay system" evidence="5">
    <location>
        <position position="150"/>
    </location>
</feature>
<keyword evidence="4 5" id="KW-0720">Serine protease</keyword>
<dbReference type="SUPFAM" id="SSF52743">
    <property type="entry name" value="Subtilisin-like"/>
    <property type="match status" value="1"/>
</dbReference>
<feature type="active site" description="Charge relay system" evidence="5">
    <location>
        <position position="183"/>
    </location>
</feature>
<dbReference type="PROSITE" id="PS51892">
    <property type="entry name" value="SUBTILASE"/>
    <property type="match status" value="1"/>
</dbReference>
<dbReference type="InterPro" id="IPR037045">
    <property type="entry name" value="S8pro/Inhibitor_I9_sf"/>
</dbReference>
<dbReference type="PROSITE" id="PS00136">
    <property type="entry name" value="SUBTILASE_ASP"/>
    <property type="match status" value="1"/>
</dbReference>
<feature type="domain" description="Inhibitor I9" evidence="8">
    <location>
        <begin position="43"/>
        <end position="110"/>
    </location>
</feature>
<evidence type="ECO:0000256" key="4">
    <source>
        <dbReference type="ARBA" id="ARBA00022825"/>
    </source>
</evidence>
<reference evidence="9" key="1">
    <citation type="submission" date="2021-06" db="EMBL/GenBank/DDBJ databases">
        <title>Sequencing of actinobacteria type strains.</title>
        <authorList>
            <person name="Nguyen G.-S."/>
            <person name="Wentzel A."/>
        </authorList>
    </citation>
    <scope>NUCLEOTIDE SEQUENCE</scope>
    <source>
        <strain evidence="9">P38-E01</strain>
    </source>
</reference>
<dbReference type="PROSITE" id="PS00137">
    <property type="entry name" value="SUBTILASE_HIS"/>
    <property type="match status" value="1"/>
</dbReference>
<keyword evidence="3 5" id="KW-0378">Hydrolase</keyword>
<dbReference type="CDD" id="cd04077">
    <property type="entry name" value="Peptidases_S8_PCSK9_ProteinaseK_like"/>
    <property type="match status" value="1"/>
</dbReference>
<evidence type="ECO:0000256" key="3">
    <source>
        <dbReference type="ARBA" id="ARBA00022801"/>
    </source>
</evidence>
<dbReference type="PANTHER" id="PTHR43806">
    <property type="entry name" value="PEPTIDASE S8"/>
    <property type="match status" value="1"/>
</dbReference>
<dbReference type="InterPro" id="IPR036852">
    <property type="entry name" value="Peptidase_S8/S53_dom_sf"/>
</dbReference>
<feature type="domain" description="Peptidase S8/S53" evidence="7">
    <location>
        <begin position="141"/>
        <end position="368"/>
    </location>
</feature>